<dbReference type="PATRIC" id="fig|1003195.11.peg.3446"/>
<dbReference type="Gene3D" id="3.30.420.40">
    <property type="match status" value="3"/>
</dbReference>
<dbReference type="Gene3D" id="1.10.10.10">
    <property type="entry name" value="Winged helix-like DNA-binding domain superfamily/Winged helix DNA-binding domain"/>
    <property type="match status" value="1"/>
</dbReference>
<evidence type="ECO:0000313" key="3">
    <source>
        <dbReference type="EMBL" id="AEW94276.1"/>
    </source>
</evidence>
<dbReference type="InterPro" id="IPR000600">
    <property type="entry name" value="ROK"/>
</dbReference>
<dbReference type="EMBL" id="CP003219">
    <property type="protein sequence ID" value="AEW94276.1"/>
    <property type="molecule type" value="Genomic_DNA"/>
</dbReference>
<dbReference type="PANTHER" id="PTHR18964:SF173">
    <property type="entry name" value="GLUCOKINASE"/>
    <property type="match status" value="1"/>
</dbReference>
<dbReference type="PROSITE" id="PS01125">
    <property type="entry name" value="ROK"/>
    <property type="match status" value="1"/>
</dbReference>
<evidence type="ECO:0000256" key="1">
    <source>
        <dbReference type="ARBA" id="ARBA00006479"/>
    </source>
</evidence>
<comment type="similarity">
    <text evidence="1">Belongs to the ROK (NagC/XylR) family.</text>
</comment>
<evidence type="ECO:0000313" key="4">
    <source>
        <dbReference type="Proteomes" id="UP000007842"/>
    </source>
</evidence>
<dbReference type="AlphaFoldDB" id="F8JTC6"/>
<dbReference type="GO" id="GO:0003700">
    <property type="term" value="F:DNA-binding transcription factor activity"/>
    <property type="evidence" value="ECO:0007669"/>
    <property type="project" value="InterPro"/>
</dbReference>
<evidence type="ECO:0000259" key="2">
    <source>
        <dbReference type="Pfam" id="PF12802"/>
    </source>
</evidence>
<dbReference type="Proteomes" id="UP000007842">
    <property type="component" value="Chromosome"/>
</dbReference>
<gene>
    <name evidence="3" type="ordered locus">SCATT_19050</name>
</gene>
<protein>
    <submittedName>
        <fullName evidence="3">ROK family transcriptional regulator</fullName>
    </submittedName>
</protein>
<dbReference type="InterPro" id="IPR049874">
    <property type="entry name" value="ROK_cs"/>
</dbReference>
<sequence length="372" mass="37707">MSGPTDGIGGAGANLPVLRGHNTALVLELLRQATVGDGPGVSRAELAERTGLTPQAVSKIVARLRADGLADEAGRTPSTGGKPRTLLRLVRTARYAVGVHLDRDELTTVLVDLAGEPVTARTVPFDLGAPPETLLSAVATRVRDVVAGVPAADVLGAGVAAPGPLDHARGVLHRVTGFPGWDGYPLRDALADRLSLPVVLDKDTNTAALAVQAARPDSTASFAYLHLATGLGAGLVLGGTLYRGARTGAGEFGHQTVELAGPLCGCGNRGCLEALCLVALRRRDAAGAARLLGVGAANLVALLDIDHVVLGGRAVLAAPDVYTRHVAATLALRAGHPVPVSVAPDAPDAPRLVAVGAARLALRGFARAGGQP</sequence>
<dbReference type="HOGENOM" id="CLU_036604_13_0_11"/>
<dbReference type="InterPro" id="IPR036390">
    <property type="entry name" value="WH_DNA-bd_sf"/>
</dbReference>
<dbReference type="InterPro" id="IPR000835">
    <property type="entry name" value="HTH_MarR-typ"/>
</dbReference>
<dbReference type="SUPFAM" id="SSF53067">
    <property type="entry name" value="Actin-like ATPase domain"/>
    <property type="match status" value="1"/>
</dbReference>
<dbReference type="STRING" id="1003195.SCATT_19050"/>
<dbReference type="OrthoDB" id="4083144at2"/>
<dbReference type="RefSeq" id="WP_014142671.1">
    <property type="nucleotide sequence ID" value="NC_016111.1"/>
</dbReference>
<keyword evidence="4" id="KW-1185">Reference proteome</keyword>
<dbReference type="InterPro" id="IPR036388">
    <property type="entry name" value="WH-like_DNA-bd_sf"/>
</dbReference>
<feature type="domain" description="HTH marR-type" evidence="2">
    <location>
        <begin position="35"/>
        <end position="71"/>
    </location>
</feature>
<name>F8JTC6_STREN</name>
<dbReference type="PANTHER" id="PTHR18964">
    <property type="entry name" value="ROK (REPRESSOR, ORF, KINASE) FAMILY"/>
    <property type="match status" value="1"/>
</dbReference>
<dbReference type="InterPro" id="IPR043129">
    <property type="entry name" value="ATPase_NBD"/>
</dbReference>
<accession>F8JTC6</accession>
<dbReference type="Pfam" id="PF12802">
    <property type="entry name" value="MarR_2"/>
    <property type="match status" value="1"/>
</dbReference>
<dbReference type="KEGG" id="scy:SCATT_19050"/>
<dbReference type="Pfam" id="PF00480">
    <property type="entry name" value="ROK"/>
    <property type="match status" value="1"/>
</dbReference>
<organism evidence="3 4">
    <name type="scientific">Streptantibioticus cattleyicolor (strain ATCC 35852 / DSM 46488 / JCM 4925 / NBRC 14057 / NRRL 8057)</name>
    <name type="common">Streptomyces cattleya</name>
    <dbReference type="NCBI Taxonomy" id="1003195"/>
    <lineage>
        <taxon>Bacteria</taxon>
        <taxon>Bacillati</taxon>
        <taxon>Actinomycetota</taxon>
        <taxon>Actinomycetes</taxon>
        <taxon>Kitasatosporales</taxon>
        <taxon>Streptomycetaceae</taxon>
        <taxon>Streptantibioticus</taxon>
    </lineage>
</organism>
<dbReference type="eggNOG" id="COG1940">
    <property type="taxonomic scope" value="Bacteria"/>
</dbReference>
<proteinExistence type="inferred from homology"/>
<dbReference type="KEGG" id="sct:SCAT_1914"/>
<dbReference type="SUPFAM" id="SSF46785">
    <property type="entry name" value="Winged helix' DNA-binding domain"/>
    <property type="match status" value="1"/>
</dbReference>
<accession>G8WTT1</accession>
<reference evidence="4" key="1">
    <citation type="submission" date="2011-12" db="EMBL/GenBank/DDBJ databases">
        <title>Complete genome sequence of Streptomyces cattleya strain DSM 46488.</title>
        <authorList>
            <person name="Ou H.-Y."/>
            <person name="Li P."/>
            <person name="Zhao C."/>
            <person name="O'Hagan D."/>
            <person name="Deng Z."/>
        </authorList>
    </citation>
    <scope>NUCLEOTIDE SEQUENCE [LARGE SCALE GENOMIC DNA]</scope>
    <source>
        <strain evidence="4">ATCC 35852 / DSM 46488 / JCM 4925 / NBRC 14057 / NRRL 8057</strain>
    </source>
</reference>